<dbReference type="PANTHER" id="PTHR12558">
    <property type="entry name" value="CELL DIVISION CYCLE 16,23,27"/>
    <property type="match status" value="1"/>
</dbReference>
<evidence type="ECO:0000256" key="1">
    <source>
        <dbReference type="PROSITE-ProRule" id="PRU00339"/>
    </source>
</evidence>
<dbReference type="Gene3D" id="1.25.40.10">
    <property type="entry name" value="Tetratricopeptide repeat domain"/>
    <property type="match status" value="1"/>
</dbReference>
<dbReference type="Proteomes" id="UP000053235">
    <property type="component" value="Unassembled WGS sequence"/>
</dbReference>
<dbReference type="PANTHER" id="PTHR12558:SF13">
    <property type="entry name" value="CELL DIVISION CYCLE PROTEIN 27 HOMOLOG"/>
    <property type="match status" value="1"/>
</dbReference>
<dbReference type="InterPro" id="IPR011990">
    <property type="entry name" value="TPR-like_helical_dom_sf"/>
</dbReference>
<sequence>MTAAAREIYDQALGYEANGDLLRAKTGYMRASDMLPHDTEIAYRAASALLRTGELEEAQSRLRRLIFADPSHINARSSLANCQLLMNDLELAESNFREVLDRDPDHKNALFGLSNLLLKRKQARLAAPYAQRLSALLPNSPAAQTIVAEVLEKGGQAPQAVAAYRKLLKNAPNHIPALLGLARTLLKSKRYDDVISLAVRAAEQDADNYYAFDMLSQALEGRGDLEDSLEAASEALRLAPNKTGLLTRLSVICRKLGKFGAALRYALQAIDANPENRGPANALGAALAAMKFPNQARVVLTSGSGKDLDPEIRTLVEKLIKASEGGAKSTKSTSASVGNADSKAAQSSESDQETAEIDNANETAAESVSADGTEARQTEAGDKTEAIPASGDGEKPIFGAGPDEPLPNVLGLSRRDMS</sequence>
<dbReference type="STRING" id="388408.LAX5112_04046"/>
<feature type="compositionally biased region" description="Basic and acidic residues" evidence="2">
    <location>
        <begin position="373"/>
        <end position="385"/>
    </location>
</feature>
<dbReference type="Pfam" id="PF14559">
    <property type="entry name" value="TPR_19"/>
    <property type="match status" value="3"/>
</dbReference>
<dbReference type="RefSeq" id="WP_055673335.1">
    <property type="nucleotide sequence ID" value="NZ_CXWD01000019.1"/>
</dbReference>
<dbReference type="SUPFAM" id="SSF48452">
    <property type="entry name" value="TPR-like"/>
    <property type="match status" value="1"/>
</dbReference>
<evidence type="ECO:0000313" key="4">
    <source>
        <dbReference type="Proteomes" id="UP000053235"/>
    </source>
</evidence>
<evidence type="ECO:0000313" key="3">
    <source>
        <dbReference type="EMBL" id="CTQ74939.1"/>
    </source>
</evidence>
<organism evidence="3 4">
    <name type="scientific">Roseibium alexandrii</name>
    <dbReference type="NCBI Taxonomy" id="388408"/>
    <lineage>
        <taxon>Bacteria</taxon>
        <taxon>Pseudomonadati</taxon>
        <taxon>Pseudomonadota</taxon>
        <taxon>Alphaproteobacteria</taxon>
        <taxon>Hyphomicrobiales</taxon>
        <taxon>Stappiaceae</taxon>
        <taxon>Roseibium</taxon>
    </lineage>
</organism>
<gene>
    <name evidence="3" type="ORF">LAX5112_04046</name>
</gene>
<accession>A0A0M7AJ80</accession>
<dbReference type="SMART" id="SM00028">
    <property type="entry name" value="TPR"/>
    <property type="match status" value="7"/>
</dbReference>
<keyword evidence="1" id="KW-0802">TPR repeat</keyword>
<dbReference type="AlphaFoldDB" id="A0A0M7AJ80"/>
<feature type="region of interest" description="Disordered" evidence="2">
    <location>
        <begin position="323"/>
        <end position="418"/>
    </location>
</feature>
<dbReference type="Pfam" id="PF13181">
    <property type="entry name" value="TPR_8"/>
    <property type="match status" value="1"/>
</dbReference>
<dbReference type="OrthoDB" id="7841171at2"/>
<keyword evidence="4" id="KW-1185">Reference proteome</keyword>
<dbReference type="InterPro" id="IPR019734">
    <property type="entry name" value="TPR_rpt"/>
</dbReference>
<dbReference type="EMBL" id="CXWD01000019">
    <property type="protein sequence ID" value="CTQ74939.1"/>
    <property type="molecule type" value="Genomic_DNA"/>
</dbReference>
<evidence type="ECO:0000256" key="2">
    <source>
        <dbReference type="SAM" id="MobiDB-lite"/>
    </source>
</evidence>
<feature type="repeat" description="TPR" evidence="1">
    <location>
        <begin position="73"/>
        <end position="106"/>
    </location>
</feature>
<proteinExistence type="predicted"/>
<feature type="compositionally biased region" description="Polar residues" evidence="2">
    <location>
        <begin position="329"/>
        <end position="349"/>
    </location>
</feature>
<name>A0A0M7AJ80_9HYPH</name>
<protein>
    <submittedName>
        <fullName evidence="3">Cellulose synthase subunit BcsC</fullName>
    </submittedName>
</protein>
<reference evidence="4" key="1">
    <citation type="submission" date="2015-07" db="EMBL/GenBank/DDBJ databases">
        <authorList>
            <person name="Rodrigo-Torres Lidia"/>
            <person name="Arahal R.David."/>
        </authorList>
    </citation>
    <scope>NUCLEOTIDE SEQUENCE [LARGE SCALE GENOMIC DNA]</scope>
    <source>
        <strain evidence="4">CECT 5112</strain>
    </source>
</reference>
<dbReference type="PROSITE" id="PS50005">
    <property type="entry name" value="TPR"/>
    <property type="match status" value="1"/>
</dbReference>